<proteinExistence type="predicted"/>
<evidence type="ECO:0000256" key="1">
    <source>
        <dbReference type="SAM" id="Phobius"/>
    </source>
</evidence>
<gene>
    <name evidence="2" type="ORF">IPN75_02455</name>
</gene>
<reference evidence="2" key="1">
    <citation type="submission" date="2020-10" db="EMBL/GenBank/DDBJ databases">
        <title>Connecting structure to function with the recovery of over 1000 high-quality activated sludge metagenome-assembled genomes encoding full-length rRNA genes using long-read sequencing.</title>
        <authorList>
            <person name="Singleton C.M."/>
            <person name="Petriglieri F."/>
            <person name="Kristensen J.M."/>
            <person name="Kirkegaard R.H."/>
            <person name="Michaelsen T.Y."/>
            <person name="Andersen M.H."/>
            <person name="Karst S.M."/>
            <person name="Dueholm M.S."/>
            <person name="Nielsen P.H."/>
            <person name="Albertsen M."/>
        </authorList>
    </citation>
    <scope>NUCLEOTIDE SEQUENCE</scope>
    <source>
        <strain evidence="2">OdNE_18-Q3-R46-58_BAT3C.305</strain>
    </source>
</reference>
<evidence type="ECO:0000313" key="3">
    <source>
        <dbReference type="Proteomes" id="UP000808146"/>
    </source>
</evidence>
<feature type="transmembrane region" description="Helical" evidence="1">
    <location>
        <begin position="6"/>
        <end position="26"/>
    </location>
</feature>
<keyword evidence="1" id="KW-1133">Transmembrane helix</keyword>
<evidence type="ECO:0000313" key="2">
    <source>
        <dbReference type="EMBL" id="MBK8889311.1"/>
    </source>
</evidence>
<name>A0A9D7QGL7_9RHOO</name>
<keyword evidence="1" id="KW-0472">Membrane</keyword>
<comment type="caution">
    <text evidence="2">The sequence shown here is derived from an EMBL/GenBank/DDBJ whole genome shotgun (WGS) entry which is preliminary data.</text>
</comment>
<organism evidence="2 3">
    <name type="scientific">Candidatus Dechloromonas phosphorivorans</name>
    <dbReference type="NCBI Taxonomy" id="2899244"/>
    <lineage>
        <taxon>Bacteria</taxon>
        <taxon>Pseudomonadati</taxon>
        <taxon>Pseudomonadota</taxon>
        <taxon>Betaproteobacteria</taxon>
        <taxon>Rhodocyclales</taxon>
        <taxon>Azonexaceae</taxon>
        <taxon>Dechloromonas</taxon>
    </lineage>
</organism>
<dbReference type="Pfam" id="PF05545">
    <property type="entry name" value="FixQ"/>
    <property type="match status" value="1"/>
</dbReference>
<dbReference type="InterPro" id="IPR008621">
    <property type="entry name" value="Cbb3-typ_cyt_oxidase_comp"/>
</dbReference>
<protein>
    <submittedName>
        <fullName evidence="2">Cbb3-type cytochrome oxidase subunit 3</fullName>
    </submittedName>
</protein>
<accession>A0A9D7QGL7</accession>
<keyword evidence="1" id="KW-0812">Transmembrane</keyword>
<dbReference type="CDD" id="cd01324">
    <property type="entry name" value="cbb3_Oxidase_CcoQ"/>
    <property type="match status" value="1"/>
</dbReference>
<dbReference type="AlphaFoldDB" id="A0A9D7QGL7"/>
<sequence length="58" mass="6390">MDINDLRSIVTVAGLLCFLAIVAWAYSKRSKKGFDEAANLPFAEHDDQDAASRASHPR</sequence>
<dbReference type="Proteomes" id="UP000808146">
    <property type="component" value="Unassembled WGS sequence"/>
</dbReference>
<dbReference type="EMBL" id="JADKBR010000001">
    <property type="protein sequence ID" value="MBK8889311.1"/>
    <property type="molecule type" value="Genomic_DNA"/>
</dbReference>